<keyword evidence="2" id="KW-0732">Signal</keyword>
<evidence type="ECO:0000256" key="1">
    <source>
        <dbReference type="SAM" id="MobiDB-lite"/>
    </source>
</evidence>
<dbReference type="WBParaSite" id="PSU_v2.g5190.t1">
    <property type="protein sequence ID" value="PSU_v2.g5190.t1"/>
    <property type="gene ID" value="PSU_v2.g5190"/>
</dbReference>
<dbReference type="Proteomes" id="UP000887577">
    <property type="component" value="Unplaced"/>
</dbReference>
<feature type="compositionally biased region" description="Gly residues" evidence="1">
    <location>
        <begin position="40"/>
        <end position="49"/>
    </location>
</feature>
<accession>A0A914YZ16</accession>
<reference evidence="4" key="1">
    <citation type="submission" date="2022-11" db="UniProtKB">
        <authorList>
            <consortium name="WormBaseParasite"/>
        </authorList>
    </citation>
    <scope>IDENTIFICATION</scope>
</reference>
<feature type="signal peptide" evidence="2">
    <location>
        <begin position="1"/>
        <end position="17"/>
    </location>
</feature>
<sequence>MKLTVAVFLCLVAVTVATHQGGRDNGGYNGRDNGRDNGRGRGPYGGGNGADSSSSSSSESEEEPTRPKQCALVCTSSAKFNVFVDRTKKEQSCNDGRNAAQNCAVCCQAWGLSKGVSTDMVIGQAPDGRTCVCCESKCR</sequence>
<feature type="region of interest" description="Disordered" evidence="1">
    <location>
        <begin position="21"/>
        <end position="69"/>
    </location>
</feature>
<protein>
    <submittedName>
        <fullName evidence="4">Uncharacterized protein</fullName>
    </submittedName>
</protein>
<proteinExistence type="predicted"/>
<feature type="chain" id="PRO_5037734231" evidence="2">
    <location>
        <begin position="18"/>
        <end position="139"/>
    </location>
</feature>
<keyword evidence="3" id="KW-1185">Reference proteome</keyword>
<evidence type="ECO:0000256" key="2">
    <source>
        <dbReference type="SAM" id="SignalP"/>
    </source>
</evidence>
<organism evidence="3 4">
    <name type="scientific">Panagrolaimus superbus</name>
    <dbReference type="NCBI Taxonomy" id="310955"/>
    <lineage>
        <taxon>Eukaryota</taxon>
        <taxon>Metazoa</taxon>
        <taxon>Ecdysozoa</taxon>
        <taxon>Nematoda</taxon>
        <taxon>Chromadorea</taxon>
        <taxon>Rhabditida</taxon>
        <taxon>Tylenchina</taxon>
        <taxon>Panagrolaimomorpha</taxon>
        <taxon>Panagrolaimoidea</taxon>
        <taxon>Panagrolaimidae</taxon>
        <taxon>Panagrolaimus</taxon>
    </lineage>
</organism>
<evidence type="ECO:0000313" key="3">
    <source>
        <dbReference type="Proteomes" id="UP000887577"/>
    </source>
</evidence>
<dbReference type="AlphaFoldDB" id="A0A914YZ16"/>
<evidence type="ECO:0000313" key="4">
    <source>
        <dbReference type="WBParaSite" id="PSU_v2.g5190.t1"/>
    </source>
</evidence>
<name>A0A914YZ16_9BILA</name>